<evidence type="ECO:0000313" key="3">
    <source>
        <dbReference type="Proteomes" id="UP001165293"/>
    </source>
</evidence>
<name>A0ABS8JGC9_9GAMM</name>
<evidence type="ECO:0000313" key="2">
    <source>
        <dbReference type="EMBL" id="MCC8362647.1"/>
    </source>
</evidence>
<protein>
    <submittedName>
        <fullName evidence="2">Helix-turn-helix domain-containing protein</fullName>
    </submittedName>
</protein>
<comment type="caution">
    <text evidence="2">The sequence shown here is derived from an EMBL/GenBank/DDBJ whole genome shotgun (WGS) entry which is preliminary data.</text>
</comment>
<dbReference type="RefSeq" id="WP_230526230.1">
    <property type="nucleotide sequence ID" value="NZ_JAJGAK010000001.1"/>
</dbReference>
<feature type="domain" description="Helix-turn-helix" evidence="1">
    <location>
        <begin position="10"/>
        <end position="57"/>
    </location>
</feature>
<dbReference type="InterPro" id="IPR041657">
    <property type="entry name" value="HTH_17"/>
</dbReference>
<organism evidence="2 3">
    <name type="scientific">Noviluteimonas lactosilytica</name>
    <dbReference type="NCBI Taxonomy" id="2888523"/>
    <lineage>
        <taxon>Bacteria</taxon>
        <taxon>Pseudomonadati</taxon>
        <taxon>Pseudomonadota</taxon>
        <taxon>Gammaproteobacteria</taxon>
        <taxon>Lysobacterales</taxon>
        <taxon>Lysobacteraceae</taxon>
        <taxon>Noviluteimonas</taxon>
    </lineage>
</organism>
<reference evidence="2" key="1">
    <citation type="submission" date="2021-10" db="EMBL/GenBank/DDBJ databases">
        <authorList>
            <person name="Lyu M."/>
            <person name="Wang X."/>
            <person name="Meng X."/>
            <person name="Xu K."/>
        </authorList>
    </citation>
    <scope>NUCLEOTIDE SEQUENCE</scope>
    <source>
        <strain evidence="2">A6</strain>
    </source>
</reference>
<dbReference type="Pfam" id="PF12728">
    <property type="entry name" value="HTH_17"/>
    <property type="match status" value="1"/>
</dbReference>
<dbReference type="InterPro" id="IPR009061">
    <property type="entry name" value="DNA-bd_dom_put_sf"/>
</dbReference>
<evidence type="ECO:0000259" key="1">
    <source>
        <dbReference type="Pfam" id="PF12728"/>
    </source>
</evidence>
<gene>
    <name evidence="2" type="ORF">LK996_06115</name>
</gene>
<proteinExistence type="predicted"/>
<sequence length="67" mass="7204">MNDMPKRLSCKAAAALLGVSVRTLFNWRETGAGPMYVRIGPKRIMYDEAAVRALLKKGGTEGGQGHG</sequence>
<accession>A0ABS8JGC9</accession>
<keyword evidence="3" id="KW-1185">Reference proteome</keyword>
<dbReference type="EMBL" id="JAJGAK010000001">
    <property type="protein sequence ID" value="MCC8362647.1"/>
    <property type="molecule type" value="Genomic_DNA"/>
</dbReference>
<dbReference type="SUPFAM" id="SSF46955">
    <property type="entry name" value="Putative DNA-binding domain"/>
    <property type="match status" value="1"/>
</dbReference>
<dbReference type="Proteomes" id="UP001165293">
    <property type="component" value="Unassembled WGS sequence"/>
</dbReference>